<evidence type="ECO:0000313" key="7">
    <source>
        <dbReference type="Proteomes" id="UP000265750"/>
    </source>
</evidence>
<dbReference type="GO" id="GO:0052621">
    <property type="term" value="F:diguanylate cyclase activity"/>
    <property type="evidence" value="ECO:0007669"/>
    <property type="project" value="UniProtKB-EC"/>
</dbReference>
<dbReference type="Pfam" id="PF00990">
    <property type="entry name" value="GGDEF"/>
    <property type="match status" value="1"/>
</dbReference>
<evidence type="ECO:0000256" key="3">
    <source>
        <dbReference type="SAM" id="Phobius"/>
    </source>
</evidence>
<evidence type="ECO:0000256" key="1">
    <source>
        <dbReference type="ARBA" id="ARBA00012528"/>
    </source>
</evidence>
<comment type="caution">
    <text evidence="6">The sequence shown here is derived from an EMBL/GenBank/DDBJ whole genome shotgun (WGS) entry which is preliminary data.</text>
</comment>
<feature type="domain" description="PAC" evidence="4">
    <location>
        <begin position="390"/>
        <end position="441"/>
    </location>
</feature>
<evidence type="ECO:0000259" key="5">
    <source>
        <dbReference type="PROSITE" id="PS50887"/>
    </source>
</evidence>
<feature type="transmembrane region" description="Helical" evidence="3">
    <location>
        <begin position="29"/>
        <end position="47"/>
    </location>
</feature>
<dbReference type="Proteomes" id="UP000265750">
    <property type="component" value="Unassembled WGS sequence"/>
</dbReference>
<feature type="transmembrane region" description="Helical" evidence="3">
    <location>
        <begin position="53"/>
        <end position="70"/>
    </location>
</feature>
<dbReference type="GO" id="GO:0005886">
    <property type="term" value="C:plasma membrane"/>
    <property type="evidence" value="ECO:0007669"/>
    <property type="project" value="TreeGrafter"/>
</dbReference>
<feature type="domain" description="GGDEF" evidence="5">
    <location>
        <begin position="487"/>
        <end position="617"/>
    </location>
</feature>
<feature type="transmembrane region" description="Helical" evidence="3">
    <location>
        <begin position="168"/>
        <end position="188"/>
    </location>
</feature>
<keyword evidence="7" id="KW-1185">Reference proteome</keyword>
<keyword evidence="3" id="KW-0812">Transmembrane</keyword>
<name>A0A3A1WRD7_9HYPH</name>
<dbReference type="InterPro" id="IPR035965">
    <property type="entry name" value="PAS-like_dom_sf"/>
</dbReference>
<dbReference type="SMART" id="SM00267">
    <property type="entry name" value="GGDEF"/>
    <property type="match status" value="1"/>
</dbReference>
<dbReference type="PANTHER" id="PTHR45138">
    <property type="entry name" value="REGULATORY COMPONENTS OF SENSORY TRANSDUCTION SYSTEM"/>
    <property type="match status" value="1"/>
</dbReference>
<feature type="transmembrane region" description="Helical" evidence="3">
    <location>
        <begin position="136"/>
        <end position="156"/>
    </location>
</feature>
<gene>
    <name evidence="6" type="ORF">D3218_14690</name>
</gene>
<dbReference type="NCBIfam" id="TIGR00229">
    <property type="entry name" value="sensory_box"/>
    <property type="match status" value="1"/>
</dbReference>
<keyword evidence="3" id="KW-1133">Transmembrane helix</keyword>
<dbReference type="Gene3D" id="3.30.450.20">
    <property type="entry name" value="PAS domain"/>
    <property type="match status" value="1"/>
</dbReference>
<dbReference type="Gene3D" id="2.10.70.100">
    <property type="match status" value="1"/>
</dbReference>
<organism evidence="6 7">
    <name type="scientific">Aureimonas flava</name>
    <dbReference type="NCBI Taxonomy" id="2320271"/>
    <lineage>
        <taxon>Bacteria</taxon>
        <taxon>Pseudomonadati</taxon>
        <taxon>Pseudomonadota</taxon>
        <taxon>Alphaproteobacteria</taxon>
        <taxon>Hyphomicrobiales</taxon>
        <taxon>Aurantimonadaceae</taxon>
        <taxon>Aureimonas</taxon>
    </lineage>
</organism>
<dbReference type="PROSITE" id="PS50113">
    <property type="entry name" value="PAC"/>
    <property type="match status" value="1"/>
</dbReference>
<dbReference type="CDD" id="cd01949">
    <property type="entry name" value="GGDEF"/>
    <property type="match status" value="1"/>
</dbReference>
<dbReference type="InterPro" id="IPR000700">
    <property type="entry name" value="PAS-assoc_C"/>
</dbReference>
<dbReference type="Pfam" id="PF08447">
    <property type="entry name" value="PAS_3"/>
    <property type="match status" value="1"/>
</dbReference>
<dbReference type="InterPro" id="IPR029787">
    <property type="entry name" value="Nucleotide_cyclase"/>
</dbReference>
<dbReference type="CDD" id="cd00130">
    <property type="entry name" value="PAS"/>
    <property type="match status" value="1"/>
</dbReference>
<accession>A0A3A1WRD7</accession>
<dbReference type="InterPro" id="IPR001610">
    <property type="entry name" value="PAC"/>
</dbReference>
<dbReference type="InterPro" id="IPR013655">
    <property type="entry name" value="PAS_fold_3"/>
</dbReference>
<dbReference type="InterPro" id="IPR000160">
    <property type="entry name" value="GGDEF_dom"/>
</dbReference>
<dbReference type="NCBIfam" id="TIGR00254">
    <property type="entry name" value="GGDEF"/>
    <property type="match status" value="1"/>
</dbReference>
<feature type="transmembrane region" description="Helical" evidence="3">
    <location>
        <begin position="208"/>
        <end position="232"/>
    </location>
</feature>
<protein>
    <recommendedName>
        <fullName evidence="1">diguanylate cyclase</fullName>
        <ecNumber evidence="1">2.7.7.65</ecNumber>
    </recommendedName>
</protein>
<dbReference type="PROSITE" id="PS50887">
    <property type="entry name" value="GGDEF"/>
    <property type="match status" value="1"/>
</dbReference>
<dbReference type="GO" id="GO:1902201">
    <property type="term" value="P:negative regulation of bacterial-type flagellum-dependent cell motility"/>
    <property type="evidence" value="ECO:0007669"/>
    <property type="project" value="TreeGrafter"/>
</dbReference>
<evidence type="ECO:0000313" key="6">
    <source>
        <dbReference type="EMBL" id="RIX99708.1"/>
    </source>
</evidence>
<dbReference type="InterPro" id="IPR000014">
    <property type="entry name" value="PAS"/>
</dbReference>
<dbReference type="SMART" id="SM00086">
    <property type="entry name" value="PAC"/>
    <property type="match status" value="1"/>
</dbReference>
<dbReference type="OrthoDB" id="315417at2"/>
<evidence type="ECO:0000256" key="2">
    <source>
        <dbReference type="ARBA" id="ARBA00034247"/>
    </source>
</evidence>
<feature type="transmembrane region" description="Helical" evidence="3">
    <location>
        <begin position="285"/>
        <end position="305"/>
    </location>
</feature>
<dbReference type="SUPFAM" id="SSF55785">
    <property type="entry name" value="PYP-like sensor domain (PAS domain)"/>
    <property type="match status" value="1"/>
</dbReference>
<keyword evidence="3" id="KW-0472">Membrane</keyword>
<dbReference type="AlphaFoldDB" id="A0A3A1WRD7"/>
<dbReference type="GO" id="GO:0043709">
    <property type="term" value="P:cell adhesion involved in single-species biofilm formation"/>
    <property type="evidence" value="ECO:0007669"/>
    <property type="project" value="TreeGrafter"/>
</dbReference>
<feature type="transmembrane region" description="Helical" evidence="3">
    <location>
        <begin position="244"/>
        <end position="265"/>
    </location>
</feature>
<comment type="catalytic activity">
    <reaction evidence="2">
        <text>2 GTP = 3',3'-c-di-GMP + 2 diphosphate</text>
        <dbReference type="Rhea" id="RHEA:24898"/>
        <dbReference type="ChEBI" id="CHEBI:33019"/>
        <dbReference type="ChEBI" id="CHEBI:37565"/>
        <dbReference type="ChEBI" id="CHEBI:58805"/>
        <dbReference type="EC" id="2.7.7.65"/>
    </reaction>
</comment>
<evidence type="ECO:0000259" key="4">
    <source>
        <dbReference type="PROSITE" id="PS50113"/>
    </source>
</evidence>
<sequence>MQQACLPIRSIATRKEATMTNGMRERPHLGPALLGAAYFALAAASILLTRWGAQIATMWPAGGLAVAVLTSADRAHLRRYALAVATGSLTANVVCGVPIGSSALYTAANVTETLLAVLLLSRGPFGGPSFVDARQVARFCAIAAFACLVSTAVASADTAWSDWRFSASWFAADLLGMVLAAPLVFLWLERDGGDTTSALTRNGAGMFALAMGGVAIVTSTVFAQSSLALLFLPSAALIAAAHATGPLGATAGTLVIAVIGSAAIASGQGPTMFIHSGPSEQTYFLQFYLAVLMGCGLSMAALQTARDRLMADLRNQTRLLSMAERVAKIGHWHLELATGAVTWSEEVFRLHGMDEGHEPSLATGLAAYHPDDREQLGAAIALATRTGDAFRMRARLIRPDGEMRYVDVSGEAIVADGVVRSLFGVLQDITRQVEIERGLEASREEALALASEATIRAETDALTGIANRRRILEAIDAAVRDAAASREPLSLAMFDIDHFKRVNDRHGHATGDAVLQGVASAAKAAVRGSDLVGRLGGEEFLVVLPGASQAVAMAIAERIRQEVRGDGREREGRPPVTVSLGVATLEGGEDGAALMRRADLALYRAKAEGRNVARLAA</sequence>
<proteinExistence type="predicted"/>
<dbReference type="Gene3D" id="3.30.70.270">
    <property type="match status" value="1"/>
</dbReference>
<dbReference type="FunFam" id="3.30.70.270:FF:000001">
    <property type="entry name" value="Diguanylate cyclase domain protein"/>
    <property type="match status" value="1"/>
</dbReference>
<dbReference type="InterPro" id="IPR043128">
    <property type="entry name" value="Rev_trsase/Diguanyl_cyclase"/>
</dbReference>
<dbReference type="EMBL" id="QYRN01000007">
    <property type="protein sequence ID" value="RIX99708.1"/>
    <property type="molecule type" value="Genomic_DNA"/>
</dbReference>
<dbReference type="InterPro" id="IPR050469">
    <property type="entry name" value="Diguanylate_Cyclase"/>
</dbReference>
<dbReference type="EC" id="2.7.7.65" evidence="1"/>
<dbReference type="PANTHER" id="PTHR45138:SF9">
    <property type="entry name" value="DIGUANYLATE CYCLASE DGCM-RELATED"/>
    <property type="match status" value="1"/>
</dbReference>
<dbReference type="SUPFAM" id="SSF55073">
    <property type="entry name" value="Nucleotide cyclase"/>
    <property type="match status" value="1"/>
</dbReference>
<reference evidence="7" key="1">
    <citation type="submission" date="2018-09" db="EMBL/GenBank/DDBJ databases">
        <authorList>
            <person name="Tuo L."/>
        </authorList>
    </citation>
    <scope>NUCLEOTIDE SEQUENCE [LARGE SCALE GENOMIC DNA]</scope>
    <source>
        <strain evidence="7">M2BS4Y-1</strain>
    </source>
</reference>